<keyword evidence="4 10" id="KW-0677">Repeat</keyword>
<comment type="caution">
    <text evidence="12">The sequence shown here is derived from an EMBL/GenBank/DDBJ whole genome shotgun (WGS) entry which is preliminary data.</text>
</comment>
<evidence type="ECO:0000256" key="6">
    <source>
        <dbReference type="ARBA" id="ARBA00023134"/>
    </source>
</evidence>
<evidence type="ECO:0000256" key="10">
    <source>
        <dbReference type="RuleBase" id="RU004481"/>
    </source>
</evidence>
<feature type="binding site" evidence="8">
    <location>
        <begin position="56"/>
        <end position="60"/>
    </location>
    <ligand>
        <name>GTP</name>
        <dbReference type="ChEBI" id="CHEBI:37565"/>
        <label>1</label>
    </ligand>
</feature>
<feature type="domain" description="EngA-type G" evidence="11">
    <location>
        <begin position="3"/>
        <end position="167"/>
    </location>
</feature>
<evidence type="ECO:0000313" key="13">
    <source>
        <dbReference type="Proteomes" id="UP000692816"/>
    </source>
</evidence>
<dbReference type="EMBL" id="JAGEPA010000001">
    <property type="protein sequence ID" value="MBO1434832.1"/>
    <property type="molecule type" value="Genomic_DNA"/>
</dbReference>
<dbReference type="Gene3D" id="3.30.300.20">
    <property type="match status" value="1"/>
</dbReference>
<dbReference type="CDD" id="cd01895">
    <property type="entry name" value="EngA2"/>
    <property type="match status" value="1"/>
</dbReference>
<feature type="domain" description="EngA-type G" evidence="11">
    <location>
        <begin position="189"/>
        <end position="364"/>
    </location>
</feature>
<dbReference type="Pfam" id="PF01926">
    <property type="entry name" value="MMR_HSR1"/>
    <property type="match status" value="2"/>
</dbReference>
<dbReference type="InterPro" id="IPR032859">
    <property type="entry name" value="KH_dom-like"/>
</dbReference>
<evidence type="ECO:0000256" key="7">
    <source>
        <dbReference type="ARBA" id="ARBA00032345"/>
    </source>
</evidence>
<dbReference type="InterPro" id="IPR027417">
    <property type="entry name" value="P-loop_NTPase"/>
</dbReference>
<dbReference type="Pfam" id="PF14714">
    <property type="entry name" value="KH_dom-like"/>
    <property type="match status" value="1"/>
</dbReference>
<dbReference type="NCBIfam" id="TIGR00231">
    <property type="entry name" value="small_GTP"/>
    <property type="match status" value="2"/>
</dbReference>
<dbReference type="PANTHER" id="PTHR43834:SF6">
    <property type="entry name" value="GTPASE DER"/>
    <property type="match status" value="1"/>
</dbReference>
<dbReference type="PROSITE" id="PS51712">
    <property type="entry name" value="G_ENGA"/>
    <property type="match status" value="2"/>
</dbReference>
<sequence length="460" mass="51029">MSFTIAIIGRPNVGKSTLFNRLVGQKLALVDDEPGVTRDRREGQARLYDLDFTIIDTAGLDEGAKGSLTARMQEQTETAIALADALMFVIDARVGLTPTDRAFADFARKANKPVVLVANKAEGKHGEIGAMESYALGLGDPVQISAEHGEGMGDLHEALSALVPATPEEDDEVEDDEDISEEEAAQRPIRVAIVGRPNAGKSTLINHLLGEERLLTSPEAGTTRDSIAVEITWQGRQFRVFDTAGLRRRSRIEEKLEKLSVADALRAVRFAEVVVMMMDSQNKFEEQDLRIADLIEREGRAIVLAVNKWDLVERKPNQISQLRTDADHWLPQVKGAPIVAVSGLMGEGIDRLMIAIQEAYAVWNRRLPTAGLNRWFEQAIQANPPPAVSGRRLKLNYITQVKARPPSFVLFCSRADAIPRSYLRYLTNSLRETFDLPGTPIRITLREKANPFAHKRKRPS</sequence>
<dbReference type="PANTHER" id="PTHR43834">
    <property type="entry name" value="GTPASE DER"/>
    <property type="match status" value="1"/>
</dbReference>
<dbReference type="CDD" id="cd01894">
    <property type="entry name" value="EngA1"/>
    <property type="match status" value="1"/>
</dbReference>
<evidence type="ECO:0000256" key="1">
    <source>
        <dbReference type="ARBA" id="ARBA00008279"/>
    </source>
</evidence>
<feature type="binding site" evidence="8">
    <location>
        <begin position="119"/>
        <end position="122"/>
    </location>
    <ligand>
        <name>GTP</name>
        <dbReference type="ChEBI" id="CHEBI:37565"/>
        <label>1</label>
    </ligand>
</feature>
<organism evidence="12 13">
    <name type="scientific">Bradyrhizobium quebecense</name>
    <dbReference type="NCBI Taxonomy" id="2748629"/>
    <lineage>
        <taxon>Bacteria</taxon>
        <taxon>Pseudomonadati</taxon>
        <taxon>Pseudomonadota</taxon>
        <taxon>Alphaproteobacteria</taxon>
        <taxon>Hyphomicrobiales</taxon>
        <taxon>Nitrobacteraceae</taxon>
        <taxon>Bradyrhizobium</taxon>
    </lineage>
</organism>
<reference evidence="12" key="1">
    <citation type="journal article" date="2021" name="Int. J. Syst. Evol. Microbiol.">
        <title>Bradyrhizobium septentrionale sp. nov. (sv. septentrionale) and Bradyrhizobium quebecense sp. nov. (sv. septentrionale) associated with legumes native to Canada possess rearranged symbiosis genes and numerous insertion sequences.</title>
        <authorList>
            <person name="Bromfield E.S.P."/>
            <person name="Cloutier S."/>
        </authorList>
    </citation>
    <scope>NUCLEOTIDE SEQUENCE</scope>
    <source>
        <strain evidence="12">12S5</strain>
    </source>
</reference>
<proteinExistence type="inferred from homology"/>
<keyword evidence="3 8" id="KW-0690">Ribosome biogenesis</keyword>
<dbReference type="SUPFAM" id="SSF52540">
    <property type="entry name" value="P-loop containing nucleoside triphosphate hydrolases"/>
    <property type="match status" value="2"/>
</dbReference>
<dbReference type="PIRSF" id="PIRSF006485">
    <property type="entry name" value="GTP-binding_EngA"/>
    <property type="match status" value="1"/>
</dbReference>
<name>A0ABS3MTW3_9BRAD</name>
<protein>
    <recommendedName>
        <fullName evidence="2 8">GTPase Der</fullName>
    </recommendedName>
    <alternativeName>
        <fullName evidence="7 8">GTP-binding protein EngA</fullName>
    </alternativeName>
</protein>
<feature type="binding site" evidence="8">
    <location>
        <begin position="195"/>
        <end position="202"/>
    </location>
    <ligand>
        <name>GTP</name>
        <dbReference type="ChEBI" id="CHEBI:37565"/>
        <label>2</label>
    </ligand>
</feature>
<evidence type="ECO:0000256" key="2">
    <source>
        <dbReference type="ARBA" id="ARBA00020953"/>
    </source>
</evidence>
<dbReference type="PRINTS" id="PR00326">
    <property type="entry name" value="GTP1OBG"/>
</dbReference>
<evidence type="ECO:0000256" key="4">
    <source>
        <dbReference type="ARBA" id="ARBA00022737"/>
    </source>
</evidence>
<dbReference type="InterPro" id="IPR031166">
    <property type="entry name" value="G_ENGA"/>
</dbReference>
<feature type="binding site" evidence="8">
    <location>
        <begin position="242"/>
        <end position="246"/>
    </location>
    <ligand>
        <name>GTP</name>
        <dbReference type="ChEBI" id="CHEBI:37565"/>
        <label>2</label>
    </ligand>
</feature>
<evidence type="ECO:0000259" key="11">
    <source>
        <dbReference type="PROSITE" id="PS51712"/>
    </source>
</evidence>
<keyword evidence="6 8" id="KW-0342">GTP-binding</keyword>
<evidence type="ECO:0000256" key="3">
    <source>
        <dbReference type="ARBA" id="ARBA00022517"/>
    </source>
</evidence>
<dbReference type="InterPro" id="IPR015946">
    <property type="entry name" value="KH_dom-like_a/b"/>
</dbReference>
<dbReference type="Gene3D" id="3.40.50.300">
    <property type="entry name" value="P-loop containing nucleotide triphosphate hydrolases"/>
    <property type="match status" value="2"/>
</dbReference>
<dbReference type="InterPro" id="IPR005225">
    <property type="entry name" value="Small_GTP-bd"/>
</dbReference>
<evidence type="ECO:0000256" key="5">
    <source>
        <dbReference type="ARBA" id="ARBA00022741"/>
    </source>
</evidence>
<feature type="binding site" evidence="8">
    <location>
        <begin position="307"/>
        <end position="310"/>
    </location>
    <ligand>
        <name>GTP</name>
        <dbReference type="ChEBI" id="CHEBI:37565"/>
        <label>2</label>
    </ligand>
</feature>
<evidence type="ECO:0000256" key="9">
    <source>
        <dbReference type="PROSITE-ProRule" id="PRU01049"/>
    </source>
</evidence>
<feature type="binding site" evidence="8">
    <location>
        <begin position="9"/>
        <end position="16"/>
    </location>
    <ligand>
        <name>GTP</name>
        <dbReference type="ChEBI" id="CHEBI:37565"/>
        <label>1</label>
    </ligand>
</feature>
<dbReference type="InterPro" id="IPR016484">
    <property type="entry name" value="GTPase_Der"/>
</dbReference>
<dbReference type="InterPro" id="IPR006073">
    <property type="entry name" value="GTP-bd"/>
</dbReference>
<evidence type="ECO:0000313" key="12">
    <source>
        <dbReference type="EMBL" id="MBO1434832.1"/>
    </source>
</evidence>
<comment type="subunit">
    <text evidence="8">Associates with the 50S ribosomal subunit.</text>
</comment>
<gene>
    <name evidence="8 12" type="primary">der</name>
    <name evidence="12" type="ORF">J4P68_36820</name>
</gene>
<accession>A0ABS3MTW3</accession>
<dbReference type="Proteomes" id="UP000692816">
    <property type="component" value="Unassembled WGS sequence"/>
</dbReference>
<dbReference type="RefSeq" id="WP_207838727.1">
    <property type="nucleotide sequence ID" value="NZ_CP088282.1"/>
</dbReference>
<dbReference type="HAMAP" id="MF_00195">
    <property type="entry name" value="GTPase_Der"/>
    <property type="match status" value="1"/>
</dbReference>
<evidence type="ECO:0000256" key="8">
    <source>
        <dbReference type="HAMAP-Rule" id="MF_00195"/>
    </source>
</evidence>
<dbReference type="NCBIfam" id="TIGR03594">
    <property type="entry name" value="GTPase_EngA"/>
    <property type="match status" value="1"/>
</dbReference>
<keyword evidence="13" id="KW-1185">Reference proteome</keyword>
<keyword evidence="5 8" id="KW-0547">Nucleotide-binding</keyword>
<comment type="similarity">
    <text evidence="1 8 9 10">Belongs to the TRAFAC class TrmE-Era-EngA-EngB-Septin-like GTPase superfamily. EngA (Der) GTPase family.</text>
</comment>
<comment type="function">
    <text evidence="8 10">GTPase that plays an essential role in the late steps of ribosome biogenesis.</text>
</comment>